<sequence length="83" mass="9364">MASSSSPAYVKRYHVFPSFHGADARRAFLSHLHNYFANKGMTFKDQEIDRGHLIGPEPVKAIRESRVSTVLHSRITLLQAGVR</sequence>
<evidence type="ECO:0000313" key="4">
    <source>
        <dbReference type="Proteomes" id="UP000467841"/>
    </source>
</evidence>
<organism evidence="3 4">
    <name type="scientific">Microthlaspi erraticum</name>
    <dbReference type="NCBI Taxonomy" id="1685480"/>
    <lineage>
        <taxon>Eukaryota</taxon>
        <taxon>Viridiplantae</taxon>
        <taxon>Streptophyta</taxon>
        <taxon>Embryophyta</taxon>
        <taxon>Tracheophyta</taxon>
        <taxon>Spermatophyta</taxon>
        <taxon>Magnoliopsida</taxon>
        <taxon>eudicotyledons</taxon>
        <taxon>Gunneridae</taxon>
        <taxon>Pentapetalae</taxon>
        <taxon>rosids</taxon>
        <taxon>malvids</taxon>
        <taxon>Brassicales</taxon>
        <taxon>Brassicaceae</taxon>
        <taxon>Coluteocarpeae</taxon>
        <taxon>Microthlaspi</taxon>
    </lineage>
</organism>
<dbReference type="EMBL" id="CACVBM020001274">
    <property type="protein sequence ID" value="CAA7042920.1"/>
    <property type="molecule type" value="Genomic_DNA"/>
</dbReference>
<dbReference type="PANTHER" id="PTHR32009">
    <property type="entry name" value="TMV RESISTANCE PROTEIN N-LIKE"/>
    <property type="match status" value="1"/>
</dbReference>
<feature type="domain" description="TIR" evidence="2">
    <location>
        <begin position="11"/>
        <end position="83"/>
    </location>
</feature>
<proteinExistence type="predicted"/>
<dbReference type="PROSITE" id="PS50104">
    <property type="entry name" value="TIR"/>
    <property type="match status" value="1"/>
</dbReference>
<dbReference type="Proteomes" id="UP000467841">
    <property type="component" value="Unassembled WGS sequence"/>
</dbReference>
<accession>A0A6D2JMF7</accession>
<evidence type="ECO:0000313" key="3">
    <source>
        <dbReference type="EMBL" id="CAA7042920.1"/>
    </source>
</evidence>
<gene>
    <name evidence="3" type="ORF">MERR_LOCUS30155</name>
</gene>
<keyword evidence="4" id="KW-1185">Reference proteome</keyword>
<keyword evidence="1" id="KW-0520">NAD</keyword>
<dbReference type="AlphaFoldDB" id="A0A6D2JMF7"/>
<evidence type="ECO:0000259" key="2">
    <source>
        <dbReference type="PROSITE" id="PS50104"/>
    </source>
</evidence>
<reference evidence="3" key="1">
    <citation type="submission" date="2020-01" db="EMBL/GenBank/DDBJ databases">
        <authorList>
            <person name="Mishra B."/>
        </authorList>
    </citation>
    <scope>NUCLEOTIDE SEQUENCE [LARGE SCALE GENOMIC DNA]</scope>
</reference>
<dbReference type="Pfam" id="PF01582">
    <property type="entry name" value="TIR"/>
    <property type="match status" value="1"/>
</dbReference>
<dbReference type="SUPFAM" id="SSF52200">
    <property type="entry name" value="Toll/Interleukin receptor TIR domain"/>
    <property type="match status" value="1"/>
</dbReference>
<dbReference type="InterPro" id="IPR000157">
    <property type="entry name" value="TIR_dom"/>
</dbReference>
<dbReference type="InterPro" id="IPR035897">
    <property type="entry name" value="Toll_tir_struct_dom_sf"/>
</dbReference>
<dbReference type="OrthoDB" id="10561341at2759"/>
<dbReference type="GO" id="GO:0007165">
    <property type="term" value="P:signal transduction"/>
    <property type="evidence" value="ECO:0007669"/>
    <property type="project" value="InterPro"/>
</dbReference>
<dbReference type="Gene3D" id="3.40.50.10140">
    <property type="entry name" value="Toll/interleukin-1 receptor homology (TIR) domain"/>
    <property type="match status" value="1"/>
</dbReference>
<protein>
    <recommendedName>
        <fullName evidence="2">TIR domain-containing protein</fullName>
    </recommendedName>
</protein>
<name>A0A6D2JMF7_9BRAS</name>
<evidence type="ECO:0000256" key="1">
    <source>
        <dbReference type="ARBA" id="ARBA00023027"/>
    </source>
</evidence>
<dbReference type="PANTHER" id="PTHR32009:SF116">
    <property type="entry name" value="DISEASE RESISTANCE PROTEIN"/>
    <property type="match status" value="1"/>
</dbReference>
<comment type="caution">
    <text evidence="3">The sequence shown here is derived from an EMBL/GenBank/DDBJ whole genome shotgun (WGS) entry which is preliminary data.</text>
</comment>